<name>A0A164M145_9NOCA</name>
<comment type="caution">
    <text evidence="4">The sequence shown here is derived from an EMBL/GenBank/DDBJ whole genome shotgun (WGS) entry which is preliminary data.</text>
</comment>
<dbReference type="PANTHER" id="PTHR43214">
    <property type="entry name" value="TWO-COMPONENT RESPONSE REGULATOR"/>
    <property type="match status" value="1"/>
</dbReference>
<dbReference type="SMART" id="SM00448">
    <property type="entry name" value="REC"/>
    <property type="match status" value="1"/>
</dbReference>
<dbReference type="RefSeq" id="WP_067589264.1">
    <property type="nucleotide sequence ID" value="NZ_JABMCZ010000004.1"/>
</dbReference>
<evidence type="ECO:0000313" key="4">
    <source>
        <dbReference type="EMBL" id="KZM72929.1"/>
    </source>
</evidence>
<feature type="modified residue" description="4-aspartylphosphate" evidence="2">
    <location>
        <position position="62"/>
    </location>
</feature>
<accession>A0A164M145</accession>
<dbReference type="InterPro" id="IPR001789">
    <property type="entry name" value="Sig_transdc_resp-reg_receiver"/>
</dbReference>
<evidence type="ECO:0000259" key="3">
    <source>
        <dbReference type="PROSITE" id="PS50110"/>
    </source>
</evidence>
<evidence type="ECO:0000313" key="5">
    <source>
        <dbReference type="Proteomes" id="UP000076512"/>
    </source>
</evidence>
<feature type="domain" description="Response regulatory" evidence="3">
    <location>
        <begin position="11"/>
        <end position="127"/>
    </location>
</feature>
<dbReference type="CDD" id="cd17535">
    <property type="entry name" value="REC_NarL-like"/>
    <property type="match status" value="1"/>
</dbReference>
<dbReference type="AlphaFoldDB" id="A0A164M145"/>
<dbReference type="Pfam" id="PF00072">
    <property type="entry name" value="Response_reg"/>
    <property type="match status" value="1"/>
</dbReference>
<evidence type="ECO:0000256" key="1">
    <source>
        <dbReference type="ARBA" id="ARBA00023125"/>
    </source>
</evidence>
<protein>
    <recommendedName>
        <fullName evidence="3">Response regulatory domain-containing protein</fullName>
    </recommendedName>
</protein>
<dbReference type="SUPFAM" id="SSF52172">
    <property type="entry name" value="CheY-like"/>
    <property type="match status" value="1"/>
</dbReference>
<dbReference type="EMBL" id="LWGR01000007">
    <property type="protein sequence ID" value="KZM72929.1"/>
    <property type="molecule type" value="Genomic_DNA"/>
</dbReference>
<keyword evidence="1" id="KW-0238">DNA-binding</keyword>
<organism evidence="4 5">
    <name type="scientific">Nocardia terpenica</name>
    <dbReference type="NCBI Taxonomy" id="455432"/>
    <lineage>
        <taxon>Bacteria</taxon>
        <taxon>Bacillati</taxon>
        <taxon>Actinomycetota</taxon>
        <taxon>Actinomycetes</taxon>
        <taxon>Mycobacteriales</taxon>
        <taxon>Nocardiaceae</taxon>
        <taxon>Nocardia</taxon>
    </lineage>
</organism>
<dbReference type="OrthoDB" id="3526503at2"/>
<dbReference type="Gene3D" id="3.40.50.2300">
    <property type="match status" value="1"/>
</dbReference>
<dbReference type="InterPro" id="IPR011006">
    <property type="entry name" value="CheY-like_superfamily"/>
</dbReference>
<dbReference type="PANTHER" id="PTHR43214:SF43">
    <property type="entry name" value="TWO-COMPONENT RESPONSE REGULATOR"/>
    <property type="match status" value="1"/>
</dbReference>
<dbReference type="GO" id="GO:0003677">
    <property type="term" value="F:DNA binding"/>
    <property type="evidence" value="ECO:0007669"/>
    <property type="project" value="UniProtKB-KW"/>
</dbReference>
<dbReference type="GO" id="GO:0000160">
    <property type="term" value="P:phosphorelay signal transduction system"/>
    <property type="evidence" value="ECO:0007669"/>
    <property type="project" value="InterPro"/>
</dbReference>
<gene>
    <name evidence="4" type="ORF">AWN90_29730</name>
</gene>
<dbReference type="Proteomes" id="UP000076512">
    <property type="component" value="Unassembled WGS sequence"/>
</dbReference>
<proteinExistence type="predicted"/>
<dbReference type="InterPro" id="IPR058245">
    <property type="entry name" value="NreC/VraR/RcsB-like_REC"/>
</dbReference>
<dbReference type="PROSITE" id="PS50110">
    <property type="entry name" value="RESPONSE_REGULATORY"/>
    <property type="match status" value="1"/>
</dbReference>
<keyword evidence="5" id="KW-1185">Reference proteome</keyword>
<dbReference type="InterPro" id="IPR039420">
    <property type="entry name" value="WalR-like"/>
</dbReference>
<dbReference type="STRING" id="455432.AWN90_29730"/>
<sequence>MPGAFGGDPVRLLLVEDHPMVSIALRAAFELVEDIDLVATVGTVAATLATASELRPQVILLDRRLPDGDGIDAIPRLRGVCPESRVLVFTGYATRAMTDRVMAVGGAGLVLKDGMFEDLAAVIRRVAAGQDCFDTTLGH</sequence>
<keyword evidence="2" id="KW-0597">Phosphoprotein</keyword>
<evidence type="ECO:0000256" key="2">
    <source>
        <dbReference type="PROSITE-ProRule" id="PRU00169"/>
    </source>
</evidence>
<reference evidence="4 5" key="1">
    <citation type="submission" date="2016-04" db="EMBL/GenBank/DDBJ databases">
        <authorList>
            <person name="Evans L.H."/>
            <person name="Alamgir A."/>
            <person name="Owens N."/>
            <person name="Weber N.D."/>
            <person name="Virtaneva K."/>
            <person name="Barbian K."/>
            <person name="Babar A."/>
            <person name="Rosenke K."/>
        </authorList>
    </citation>
    <scope>NUCLEOTIDE SEQUENCE [LARGE SCALE GENOMIC DNA]</scope>
    <source>
        <strain evidence="4 5">IFM 0406</strain>
    </source>
</reference>